<dbReference type="eggNOG" id="COG2832">
    <property type="taxonomic scope" value="Bacteria"/>
</dbReference>
<dbReference type="GO" id="GO:0005886">
    <property type="term" value="C:plasma membrane"/>
    <property type="evidence" value="ECO:0007669"/>
    <property type="project" value="UniProtKB-SubCell"/>
</dbReference>
<organism evidence="3 4">
    <name type="scientific">Lysobacter arseniciresistens ZS79</name>
    <dbReference type="NCBI Taxonomy" id="913325"/>
    <lineage>
        <taxon>Bacteria</taxon>
        <taxon>Pseudomonadati</taxon>
        <taxon>Pseudomonadota</taxon>
        <taxon>Gammaproteobacteria</taxon>
        <taxon>Lysobacterales</taxon>
        <taxon>Lysobacteraceae</taxon>
        <taxon>Novilysobacter</taxon>
    </lineage>
</organism>
<gene>
    <name evidence="3" type="ORF">N799_04855</name>
</gene>
<keyword evidence="2" id="KW-0812">Transmembrane</keyword>
<feature type="transmembrane region" description="Helical" evidence="2">
    <location>
        <begin position="72"/>
        <end position="89"/>
    </location>
</feature>
<keyword evidence="1" id="KW-0997">Cell inner membrane</keyword>
<reference evidence="3 4" key="1">
    <citation type="journal article" date="2015" name="Stand. Genomic Sci.">
        <title>Genomic information of the arsenic-resistant bacterium Lysobacter arseniciresistens type strain ZS79(T) and comparison of Lysobacter draft genomes.</title>
        <authorList>
            <person name="Liu L."/>
            <person name="Zhang S."/>
            <person name="Luo M."/>
            <person name="Wang G."/>
        </authorList>
    </citation>
    <scope>NUCLEOTIDE SEQUENCE [LARGE SCALE GENOMIC DNA]</scope>
    <source>
        <strain evidence="3 4">ZS79</strain>
    </source>
</reference>
<name>A0A0A0F284_9GAMM</name>
<dbReference type="InterPro" id="IPR007401">
    <property type="entry name" value="DUF454"/>
</dbReference>
<feature type="transmembrane region" description="Helical" evidence="2">
    <location>
        <begin position="6"/>
        <end position="39"/>
    </location>
</feature>
<evidence type="ECO:0000313" key="3">
    <source>
        <dbReference type="EMBL" id="KGM56428.1"/>
    </source>
</evidence>
<feature type="transmembrane region" description="Helical" evidence="2">
    <location>
        <begin position="95"/>
        <end position="113"/>
    </location>
</feature>
<dbReference type="EMBL" id="AVPT01000014">
    <property type="protein sequence ID" value="KGM56428.1"/>
    <property type="molecule type" value="Genomic_DNA"/>
</dbReference>
<accession>A0A0A0F284</accession>
<dbReference type="RefSeq" id="WP_036211007.1">
    <property type="nucleotide sequence ID" value="NZ_AVPT01000014.1"/>
</dbReference>
<sequence>MRWAWWLLAWLSLGLGLLGVVLPGLPTVPFILLSAYAAARGSRRLHERLLRDPRFGPMIVDWHEHGAVSRRAKWFAVTTMAACAVLLWLTAPRWWMAAIGTGVMAVVGTWLWARPEPPRA</sequence>
<keyword evidence="2" id="KW-1133">Transmembrane helix</keyword>
<protein>
    <recommendedName>
        <fullName evidence="1">Inner membrane protein</fullName>
    </recommendedName>
</protein>
<dbReference type="PIRSF" id="PIRSF016789">
    <property type="entry name" value="DUF454"/>
    <property type="match status" value="1"/>
</dbReference>
<keyword evidence="1 2" id="KW-0472">Membrane</keyword>
<comment type="caution">
    <text evidence="3">The sequence shown here is derived from an EMBL/GenBank/DDBJ whole genome shotgun (WGS) entry which is preliminary data.</text>
</comment>
<keyword evidence="4" id="KW-1185">Reference proteome</keyword>
<dbReference type="PANTHER" id="PTHR35813">
    <property type="entry name" value="INNER MEMBRANE PROTEIN YBAN"/>
    <property type="match status" value="1"/>
</dbReference>
<dbReference type="Proteomes" id="UP000029989">
    <property type="component" value="Unassembled WGS sequence"/>
</dbReference>
<dbReference type="STRING" id="913325.N799_04855"/>
<dbReference type="AlphaFoldDB" id="A0A0A0F284"/>
<keyword evidence="1" id="KW-1003">Cell membrane</keyword>
<dbReference type="PANTHER" id="PTHR35813:SF1">
    <property type="entry name" value="INNER MEMBRANE PROTEIN YBAN"/>
    <property type="match status" value="1"/>
</dbReference>
<proteinExistence type="predicted"/>
<evidence type="ECO:0000313" key="4">
    <source>
        <dbReference type="Proteomes" id="UP000029989"/>
    </source>
</evidence>
<evidence type="ECO:0000256" key="2">
    <source>
        <dbReference type="SAM" id="Phobius"/>
    </source>
</evidence>
<dbReference type="OrthoDB" id="9816293at2"/>
<evidence type="ECO:0000256" key="1">
    <source>
        <dbReference type="PIRNR" id="PIRNR016789"/>
    </source>
</evidence>
<comment type="subcellular location">
    <subcellularLocation>
        <location evidence="1">Cell inner membrane</location>
        <topology evidence="1">Multi-pass membrane protein</topology>
    </subcellularLocation>
</comment>
<dbReference type="Pfam" id="PF04304">
    <property type="entry name" value="DUF454"/>
    <property type="match status" value="1"/>
</dbReference>